<dbReference type="SMART" id="SM00345">
    <property type="entry name" value="HTH_GNTR"/>
    <property type="match status" value="1"/>
</dbReference>
<evidence type="ECO:0000256" key="2">
    <source>
        <dbReference type="ARBA" id="ARBA00023125"/>
    </source>
</evidence>
<feature type="domain" description="HTH gntR-type" evidence="4">
    <location>
        <begin position="10"/>
        <end position="77"/>
    </location>
</feature>
<dbReference type="GO" id="GO:0003677">
    <property type="term" value="F:DNA binding"/>
    <property type="evidence" value="ECO:0007669"/>
    <property type="project" value="UniProtKB-KW"/>
</dbReference>
<sequence>MDELSPLTHETLSETAYSTLAEALIQGRFQPGQRLKIRDLAAQLGTSVTPVRDAILRLVQDEALSFRSARDIRIPGMTLPEYLEIRAIRLALEGLAAAEAARRARSTDIAGLEALLARHETAMKALDWREGLRANQEFHFRLAAIARMPILAAQLRRLWLRMGPLIAQTYLEGERAMIEHHYPVLDALRAHNPKAAERAIQDDITKGGQGILASVSAAQTKETDHG</sequence>
<dbReference type="PROSITE" id="PS50949">
    <property type="entry name" value="HTH_GNTR"/>
    <property type="match status" value="1"/>
</dbReference>
<dbReference type="Gene3D" id="1.10.10.10">
    <property type="entry name" value="Winged helix-like DNA-binding domain superfamily/Winged helix DNA-binding domain"/>
    <property type="match status" value="1"/>
</dbReference>
<dbReference type="PANTHER" id="PTHR43537:SF39">
    <property type="entry name" value="HTH-TYPE TRANSCRIPTIONAL REGULATOR MCBR"/>
    <property type="match status" value="1"/>
</dbReference>
<dbReference type="InterPro" id="IPR011711">
    <property type="entry name" value="GntR_C"/>
</dbReference>
<proteinExistence type="predicted"/>
<name>A0A0D6PJI7_9PROT</name>
<dbReference type="GO" id="GO:0003700">
    <property type="term" value="F:DNA-binding transcription factor activity"/>
    <property type="evidence" value="ECO:0007669"/>
    <property type="project" value="InterPro"/>
</dbReference>
<keyword evidence="3" id="KW-0804">Transcription</keyword>
<dbReference type="InterPro" id="IPR000524">
    <property type="entry name" value="Tscrpt_reg_HTH_GntR"/>
</dbReference>
<reference evidence="5 6" key="1">
    <citation type="submission" date="2012-11" db="EMBL/GenBank/DDBJ databases">
        <title>Whole genome sequence of Acidocella aminolytica 101 = DSM 11237.</title>
        <authorList>
            <person name="Azuma Y."/>
            <person name="Higashiura N."/>
            <person name="Hirakawa H."/>
            <person name="Matsushita K."/>
        </authorList>
    </citation>
    <scope>NUCLEOTIDE SEQUENCE [LARGE SCALE GENOMIC DNA]</scope>
    <source>
        <strain evidence="6">101 / DSM 11237</strain>
    </source>
</reference>
<accession>A0A0D6PJI7</accession>
<dbReference type="EMBL" id="BANC01000118">
    <property type="protein sequence ID" value="GAN81827.1"/>
    <property type="molecule type" value="Genomic_DNA"/>
</dbReference>
<dbReference type="RefSeq" id="WP_048880213.1">
    <property type="nucleotide sequence ID" value="NZ_BANC01000118.1"/>
</dbReference>
<evidence type="ECO:0000313" key="5">
    <source>
        <dbReference type="EMBL" id="GAN81827.1"/>
    </source>
</evidence>
<evidence type="ECO:0000313" key="6">
    <source>
        <dbReference type="Proteomes" id="UP000032668"/>
    </source>
</evidence>
<keyword evidence="2" id="KW-0238">DNA-binding</keyword>
<dbReference type="Gene3D" id="1.20.120.530">
    <property type="entry name" value="GntR ligand-binding domain-like"/>
    <property type="match status" value="1"/>
</dbReference>
<dbReference type="Proteomes" id="UP000032668">
    <property type="component" value="Unassembled WGS sequence"/>
</dbReference>
<protein>
    <submittedName>
        <fullName evidence="5">Transcriptional regulator GntR</fullName>
    </submittedName>
</protein>
<dbReference type="OrthoDB" id="9815654at2"/>
<dbReference type="InterPro" id="IPR036388">
    <property type="entry name" value="WH-like_DNA-bd_sf"/>
</dbReference>
<dbReference type="InterPro" id="IPR036390">
    <property type="entry name" value="WH_DNA-bd_sf"/>
</dbReference>
<dbReference type="PANTHER" id="PTHR43537">
    <property type="entry name" value="TRANSCRIPTIONAL REGULATOR, GNTR FAMILY"/>
    <property type="match status" value="1"/>
</dbReference>
<keyword evidence="1" id="KW-0805">Transcription regulation</keyword>
<evidence type="ECO:0000256" key="3">
    <source>
        <dbReference type="ARBA" id="ARBA00023163"/>
    </source>
</evidence>
<dbReference type="InterPro" id="IPR008920">
    <property type="entry name" value="TF_FadR/GntR_C"/>
</dbReference>
<gene>
    <name evidence="5" type="ORF">Aam_120_011</name>
</gene>
<dbReference type="Pfam" id="PF00392">
    <property type="entry name" value="GntR"/>
    <property type="match status" value="1"/>
</dbReference>
<dbReference type="Pfam" id="PF07729">
    <property type="entry name" value="FCD"/>
    <property type="match status" value="1"/>
</dbReference>
<comment type="caution">
    <text evidence="5">The sequence shown here is derived from an EMBL/GenBank/DDBJ whole genome shotgun (WGS) entry which is preliminary data.</text>
</comment>
<dbReference type="STRING" id="1120923.SAMN02746095_03758"/>
<keyword evidence="6" id="KW-1185">Reference proteome</keyword>
<dbReference type="SUPFAM" id="SSF46785">
    <property type="entry name" value="Winged helix' DNA-binding domain"/>
    <property type="match status" value="1"/>
</dbReference>
<evidence type="ECO:0000256" key="1">
    <source>
        <dbReference type="ARBA" id="ARBA00023015"/>
    </source>
</evidence>
<dbReference type="AlphaFoldDB" id="A0A0D6PJI7"/>
<evidence type="ECO:0000259" key="4">
    <source>
        <dbReference type="PROSITE" id="PS50949"/>
    </source>
</evidence>
<organism evidence="5 6">
    <name type="scientific">Acidocella aminolytica 101 = DSM 11237</name>
    <dbReference type="NCBI Taxonomy" id="1120923"/>
    <lineage>
        <taxon>Bacteria</taxon>
        <taxon>Pseudomonadati</taxon>
        <taxon>Pseudomonadota</taxon>
        <taxon>Alphaproteobacteria</taxon>
        <taxon>Acetobacterales</taxon>
        <taxon>Acidocellaceae</taxon>
        <taxon>Acidocella</taxon>
    </lineage>
</organism>
<dbReference type="SUPFAM" id="SSF48008">
    <property type="entry name" value="GntR ligand-binding domain-like"/>
    <property type="match status" value="1"/>
</dbReference>
<dbReference type="SMART" id="SM00895">
    <property type="entry name" value="FCD"/>
    <property type="match status" value="1"/>
</dbReference>